<evidence type="ECO:0000313" key="2">
    <source>
        <dbReference type="EMBL" id="GAY72948.1"/>
    </source>
</evidence>
<dbReference type="AlphaFoldDB" id="A0A401FL00"/>
<organism evidence="2 3">
    <name type="scientific">Lentilactobacillus kosonis</name>
    <dbReference type="NCBI Taxonomy" id="2810561"/>
    <lineage>
        <taxon>Bacteria</taxon>
        <taxon>Bacillati</taxon>
        <taxon>Bacillota</taxon>
        <taxon>Bacilli</taxon>
        <taxon>Lactobacillales</taxon>
        <taxon>Lactobacillaceae</taxon>
        <taxon>Lentilactobacillus</taxon>
    </lineage>
</organism>
<comment type="caution">
    <text evidence="2">The sequence shown here is derived from an EMBL/GenBank/DDBJ whole genome shotgun (WGS) entry which is preliminary data.</text>
</comment>
<gene>
    <name evidence="2" type="ORF">NBRC111893_1094</name>
</gene>
<evidence type="ECO:0000313" key="3">
    <source>
        <dbReference type="Proteomes" id="UP000286974"/>
    </source>
</evidence>
<sequence length="91" mass="10418">MSNVDSLAAKLTQLEQTKAKLSAQIREQTSRKIKLQADLESNNEQAESLETKLIETSKKVEQLRSHKELNSQQQTFTNEKFKANHSDFIRG</sequence>
<protein>
    <submittedName>
        <fullName evidence="2">Uncharacterized protein</fullName>
    </submittedName>
</protein>
<name>A0A401FL00_9LACO</name>
<dbReference type="Proteomes" id="UP000286974">
    <property type="component" value="Unassembled WGS sequence"/>
</dbReference>
<evidence type="ECO:0000256" key="1">
    <source>
        <dbReference type="SAM" id="Coils"/>
    </source>
</evidence>
<accession>A0A401FL00</accession>
<dbReference type="EMBL" id="BEXA01000002">
    <property type="protein sequence ID" value="GAY72948.1"/>
    <property type="molecule type" value="Genomic_DNA"/>
</dbReference>
<keyword evidence="1" id="KW-0175">Coiled coil</keyword>
<proteinExistence type="predicted"/>
<feature type="coiled-coil region" evidence="1">
    <location>
        <begin position="4"/>
        <end position="66"/>
    </location>
</feature>
<dbReference type="RefSeq" id="WP_125008141.1">
    <property type="nucleotide sequence ID" value="NZ_BEXA01000002.1"/>
</dbReference>
<keyword evidence="3" id="KW-1185">Reference proteome</keyword>
<reference evidence="2 3" key="1">
    <citation type="submission" date="2017-11" db="EMBL/GenBank/DDBJ databases">
        <title>Draft Genome Sequence of Lactobacillus curieae NBRC 111893 isolated from Koso, a Japanese sugar-Vegetable Fermented Beverage.</title>
        <authorList>
            <person name="Chiou T.Y."/>
            <person name="Oshima K."/>
            <person name="Suda W."/>
            <person name="Hattori M."/>
            <person name="Takahashi T."/>
        </authorList>
    </citation>
    <scope>NUCLEOTIDE SEQUENCE [LARGE SCALE GENOMIC DNA]</scope>
    <source>
        <strain evidence="2 3">NBRC111893</strain>
    </source>
</reference>